<dbReference type="InterPro" id="IPR037522">
    <property type="entry name" value="HD_GYP_dom"/>
</dbReference>
<keyword evidence="4" id="KW-1185">Reference proteome</keyword>
<feature type="region of interest" description="Disordered" evidence="1">
    <location>
        <begin position="227"/>
        <end position="246"/>
    </location>
</feature>
<gene>
    <name evidence="3" type="ORF">ACFQDL_09940</name>
</gene>
<evidence type="ECO:0000313" key="3">
    <source>
        <dbReference type="EMBL" id="MFC6670368.1"/>
    </source>
</evidence>
<dbReference type="PANTHER" id="PTHR45228">
    <property type="entry name" value="CYCLIC DI-GMP PHOSPHODIESTERASE TM_0186-RELATED"/>
    <property type="match status" value="1"/>
</dbReference>
<reference evidence="4" key="1">
    <citation type="journal article" date="2019" name="Int. J. Syst. Evol. Microbiol.">
        <title>The Global Catalogue of Microorganisms (GCM) 10K type strain sequencing project: providing services to taxonomists for standard genome sequencing and annotation.</title>
        <authorList>
            <consortium name="The Broad Institute Genomics Platform"/>
            <consortium name="The Broad Institute Genome Sequencing Center for Infectious Disease"/>
            <person name="Wu L."/>
            <person name="Ma J."/>
        </authorList>
    </citation>
    <scope>NUCLEOTIDE SEQUENCE [LARGE SCALE GENOMIC DNA]</scope>
    <source>
        <strain evidence="4">NBRC 111756</strain>
    </source>
</reference>
<dbReference type="RefSeq" id="WP_379908873.1">
    <property type="nucleotide sequence ID" value="NZ_JBHSWE010000001.1"/>
</dbReference>
<sequence>MNGLYRLPDLGPDALQQELASVQDTAILCLASMARMRDHATGNHILRTQHYVRILALHLRDHPGFSDPLDDDLTLELLCRTATLHDIGKVAIPDGILLKPGRLTAEEFEQMKLHTVYGHQALQNVEALTAVTLGHHSRLFLRIAREITLSHHERWDGQGYPQGLMGDEIPCTARIMALADVYDALISRRPYKDEMSHERAAACILEGAAAISIRLSWMPSTRGRRSLRRSPARWRSNTPTLAPEPS</sequence>
<protein>
    <submittedName>
        <fullName evidence="3">HD-GYP domain-containing protein</fullName>
        <ecNumber evidence="3">3.1.4.-</ecNumber>
    </submittedName>
</protein>
<dbReference type="GO" id="GO:0016787">
    <property type="term" value="F:hydrolase activity"/>
    <property type="evidence" value="ECO:0007669"/>
    <property type="project" value="UniProtKB-KW"/>
</dbReference>
<comment type="caution">
    <text evidence="3">The sequence shown here is derived from an EMBL/GenBank/DDBJ whole genome shotgun (WGS) entry which is preliminary data.</text>
</comment>
<dbReference type="PANTHER" id="PTHR45228:SF5">
    <property type="entry name" value="CYCLIC DI-GMP PHOSPHODIESTERASE VC_1348-RELATED"/>
    <property type="match status" value="1"/>
</dbReference>
<dbReference type="EMBL" id="JBHSWE010000001">
    <property type="protein sequence ID" value="MFC6670368.1"/>
    <property type="molecule type" value="Genomic_DNA"/>
</dbReference>
<evidence type="ECO:0000256" key="1">
    <source>
        <dbReference type="SAM" id="MobiDB-lite"/>
    </source>
</evidence>
<feature type="domain" description="HD-GYP" evidence="2">
    <location>
        <begin position="19"/>
        <end position="236"/>
    </location>
</feature>
<dbReference type="InterPro" id="IPR052020">
    <property type="entry name" value="Cyclic_di-GMP/3'3'-cGAMP_PDE"/>
</dbReference>
<dbReference type="Proteomes" id="UP001596422">
    <property type="component" value="Unassembled WGS sequence"/>
</dbReference>
<accession>A0ABW1ZYU1</accession>
<dbReference type="Pfam" id="PF13487">
    <property type="entry name" value="HD_5"/>
    <property type="match status" value="1"/>
</dbReference>
<evidence type="ECO:0000313" key="4">
    <source>
        <dbReference type="Proteomes" id="UP001596422"/>
    </source>
</evidence>
<dbReference type="SMART" id="SM00471">
    <property type="entry name" value="HDc"/>
    <property type="match status" value="1"/>
</dbReference>
<keyword evidence="3" id="KW-0378">Hydrolase</keyword>
<organism evidence="3 4">
    <name type="scientific">Marinobacterium aestuariivivens</name>
    <dbReference type="NCBI Taxonomy" id="1698799"/>
    <lineage>
        <taxon>Bacteria</taxon>
        <taxon>Pseudomonadati</taxon>
        <taxon>Pseudomonadota</taxon>
        <taxon>Gammaproteobacteria</taxon>
        <taxon>Oceanospirillales</taxon>
        <taxon>Oceanospirillaceae</taxon>
        <taxon>Marinobacterium</taxon>
    </lineage>
</organism>
<dbReference type="PROSITE" id="PS51832">
    <property type="entry name" value="HD_GYP"/>
    <property type="match status" value="1"/>
</dbReference>
<dbReference type="InterPro" id="IPR003607">
    <property type="entry name" value="HD/PDEase_dom"/>
</dbReference>
<proteinExistence type="predicted"/>
<evidence type="ECO:0000259" key="2">
    <source>
        <dbReference type="PROSITE" id="PS51832"/>
    </source>
</evidence>
<dbReference type="EC" id="3.1.4.-" evidence="3"/>
<dbReference type="Gene3D" id="1.10.3210.10">
    <property type="entry name" value="Hypothetical protein af1432"/>
    <property type="match status" value="1"/>
</dbReference>
<dbReference type="SUPFAM" id="SSF109604">
    <property type="entry name" value="HD-domain/PDEase-like"/>
    <property type="match status" value="1"/>
</dbReference>
<dbReference type="CDD" id="cd00077">
    <property type="entry name" value="HDc"/>
    <property type="match status" value="1"/>
</dbReference>
<name>A0ABW1ZYU1_9GAMM</name>